<dbReference type="InterPro" id="IPR009956">
    <property type="entry name" value="Post-segregation_anti-tox_CcdA"/>
</dbReference>
<accession>A0A0D6Q3U1</accession>
<evidence type="ECO:0000256" key="1">
    <source>
        <dbReference type="ARBA" id="ARBA00022649"/>
    </source>
</evidence>
<dbReference type="GeneID" id="85023768"/>
<organism evidence="2 3">
    <name type="scientific">Komagataeibacter europaeus NBRC 3261</name>
    <dbReference type="NCBI Taxonomy" id="1234669"/>
    <lineage>
        <taxon>Bacteria</taxon>
        <taxon>Pseudomonadati</taxon>
        <taxon>Pseudomonadota</taxon>
        <taxon>Alphaproteobacteria</taxon>
        <taxon>Acetobacterales</taxon>
        <taxon>Acetobacteraceae</taxon>
        <taxon>Komagataeibacter</taxon>
    </lineage>
</organism>
<comment type="caution">
    <text evidence="2">The sequence shown here is derived from an EMBL/GenBank/DDBJ whole genome shotgun (WGS) entry which is preliminary data.</text>
</comment>
<evidence type="ECO:0008006" key="4">
    <source>
        <dbReference type="Google" id="ProtNLM"/>
    </source>
</evidence>
<gene>
    <name evidence="2" type="ORF">Geu3261_1100_004</name>
</gene>
<sequence length="81" mass="8996">MVRVHSGTPSRRPTNVTLPAQLLEEAKSLDLNISQACEQGLKSAIASIRAQQWLADNRASLEASRQYVEENGLPLADYRNF</sequence>
<protein>
    <recommendedName>
        <fullName evidence="4">Post-segregation antitoxin CcdA</fullName>
    </recommendedName>
</protein>
<dbReference type="Pfam" id="PF07362">
    <property type="entry name" value="CcdA"/>
    <property type="match status" value="1"/>
</dbReference>
<evidence type="ECO:0000313" key="3">
    <source>
        <dbReference type="Proteomes" id="UP000032675"/>
    </source>
</evidence>
<dbReference type="RefSeq" id="WP_007400720.1">
    <property type="nucleotide sequence ID" value="NZ_BANI01000595.1"/>
</dbReference>
<dbReference type="Proteomes" id="UP000032675">
    <property type="component" value="Unassembled WGS sequence"/>
</dbReference>
<dbReference type="AlphaFoldDB" id="A0A0D6Q3U1"/>
<evidence type="ECO:0000313" key="2">
    <source>
        <dbReference type="EMBL" id="GAN98202.1"/>
    </source>
</evidence>
<dbReference type="EMBL" id="BANI01000595">
    <property type="protein sequence ID" value="GAN98202.1"/>
    <property type="molecule type" value="Genomic_DNA"/>
</dbReference>
<name>A0A0D6Q3U1_KOMEU</name>
<keyword evidence="1" id="KW-1277">Toxin-antitoxin system</keyword>
<reference evidence="2 3" key="1">
    <citation type="submission" date="2012-11" db="EMBL/GenBank/DDBJ databases">
        <title>Whole genome sequence of Gluconacetobacter europaeus NBRC3261.</title>
        <authorList>
            <person name="Azuma Y."/>
            <person name="Higashiura N."/>
            <person name="Hirakawa H."/>
            <person name="Matsushita K."/>
        </authorList>
    </citation>
    <scope>NUCLEOTIDE SEQUENCE [LARGE SCALE GENOMIC DNA]</scope>
    <source>
        <strain evidence="2 3">NBRC 3261</strain>
    </source>
</reference>
<proteinExistence type="predicted"/>